<dbReference type="GO" id="GO:0034457">
    <property type="term" value="C:Mpp10 complex"/>
    <property type="evidence" value="ECO:0007669"/>
    <property type="project" value="InterPro"/>
</dbReference>
<evidence type="ECO:0000313" key="8">
    <source>
        <dbReference type="Proteomes" id="UP000054776"/>
    </source>
</evidence>
<evidence type="ECO:0000256" key="1">
    <source>
        <dbReference type="ARBA" id="ARBA00004604"/>
    </source>
</evidence>
<dbReference type="Pfam" id="PF04006">
    <property type="entry name" value="Mpp10"/>
    <property type="match status" value="1"/>
</dbReference>
<dbReference type="PANTHER" id="PTHR17039">
    <property type="entry name" value="U3 SMALL NUCLEOLAR RIBONUCLEOPROTEIN PROTEIN MPP10"/>
    <property type="match status" value="1"/>
</dbReference>
<dbReference type="EMBL" id="JYDH01002758">
    <property type="protein sequence ID" value="KRY07524.1"/>
    <property type="molecule type" value="Genomic_DNA"/>
</dbReference>
<keyword evidence="5" id="KW-0687">Ribonucleoprotein</keyword>
<comment type="caution">
    <text evidence="7">The sequence shown here is derived from an EMBL/GenBank/DDBJ whole genome shotgun (WGS) entry which is preliminary data.</text>
</comment>
<comment type="subcellular location">
    <subcellularLocation>
        <location evidence="1">Nucleus</location>
        <location evidence="1">Nucleolus</location>
    </subcellularLocation>
</comment>
<dbReference type="PANTHER" id="PTHR17039:SF0">
    <property type="entry name" value="U3 SMALL NUCLEOLAR RIBONUCLEOPROTEIN PROTEIN MPP10"/>
    <property type="match status" value="1"/>
</dbReference>
<dbReference type="STRING" id="6334.A0A0V0Z4V2"/>
<dbReference type="AlphaFoldDB" id="A0A0V0Z4V2"/>
<evidence type="ECO:0000256" key="4">
    <source>
        <dbReference type="ARBA" id="ARBA00023242"/>
    </source>
</evidence>
<dbReference type="OrthoDB" id="445326at2759"/>
<comment type="similarity">
    <text evidence="6">Belongs to the MPP10 family.</text>
</comment>
<gene>
    <name evidence="7" type="ORF">T01_12480</name>
</gene>
<protein>
    <submittedName>
        <fullName evidence="7">Uncharacterized protein</fullName>
    </submittedName>
</protein>
<dbReference type="InterPro" id="IPR012173">
    <property type="entry name" value="Mpp10"/>
</dbReference>
<dbReference type="InParanoid" id="A0A0V0Z4V2"/>
<keyword evidence="3" id="KW-0698">rRNA processing</keyword>
<dbReference type="GO" id="GO:0006364">
    <property type="term" value="P:rRNA processing"/>
    <property type="evidence" value="ECO:0007669"/>
    <property type="project" value="UniProtKB-KW"/>
</dbReference>
<evidence type="ECO:0000256" key="5">
    <source>
        <dbReference type="ARBA" id="ARBA00023274"/>
    </source>
</evidence>
<keyword evidence="4" id="KW-0539">Nucleus</keyword>
<evidence type="ECO:0000256" key="2">
    <source>
        <dbReference type="ARBA" id="ARBA00022517"/>
    </source>
</evidence>
<organism evidence="7 8">
    <name type="scientific">Trichinella spiralis</name>
    <name type="common">Trichina worm</name>
    <dbReference type="NCBI Taxonomy" id="6334"/>
    <lineage>
        <taxon>Eukaryota</taxon>
        <taxon>Metazoa</taxon>
        <taxon>Ecdysozoa</taxon>
        <taxon>Nematoda</taxon>
        <taxon>Enoplea</taxon>
        <taxon>Dorylaimia</taxon>
        <taxon>Trichinellida</taxon>
        <taxon>Trichinellidae</taxon>
        <taxon>Trichinella</taxon>
    </lineage>
</organism>
<dbReference type="GO" id="GO:0005732">
    <property type="term" value="C:sno(s)RNA-containing ribonucleoprotein complex"/>
    <property type="evidence" value="ECO:0007669"/>
    <property type="project" value="InterPro"/>
</dbReference>
<sequence>MEEVAPIAVADSTLLAPEEVKEKAVHLPMAPEEMTRTDRNRARRKLKRMKRLRAKHQANNSSKQLVPKDKMKLLQKVGTVRTAKTFDNEKHTTKSTAFFERMK</sequence>
<accession>A0A0V0Z4V2</accession>
<keyword evidence="2" id="KW-0690">Ribosome biogenesis</keyword>
<reference evidence="7 8" key="1">
    <citation type="submission" date="2015-01" db="EMBL/GenBank/DDBJ databases">
        <title>Evolution of Trichinella species and genotypes.</title>
        <authorList>
            <person name="Korhonen P.K."/>
            <person name="Edoardo P."/>
            <person name="Giuseppe L.R."/>
            <person name="Gasser R.B."/>
        </authorList>
    </citation>
    <scope>NUCLEOTIDE SEQUENCE [LARGE SCALE GENOMIC DNA]</scope>
    <source>
        <strain evidence="7">ISS3</strain>
    </source>
</reference>
<proteinExistence type="inferred from homology"/>
<keyword evidence="8" id="KW-1185">Reference proteome</keyword>
<dbReference type="Proteomes" id="UP000054776">
    <property type="component" value="Unassembled WGS sequence"/>
</dbReference>
<name>A0A0V0Z4V2_TRISP</name>
<evidence type="ECO:0000256" key="6">
    <source>
        <dbReference type="ARBA" id="ARBA00029455"/>
    </source>
</evidence>
<evidence type="ECO:0000256" key="3">
    <source>
        <dbReference type="ARBA" id="ARBA00022552"/>
    </source>
</evidence>
<dbReference type="GO" id="GO:0032040">
    <property type="term" value="C:small-subunit processome"/>
    <property type="evidence" value="ECO:0007669"/>
    <property type="project" value="TreeGrafter"/>
</dbReference>
<evidence type="ECO:0000313" key="7">
    <source>
        <dbReference type="EMBL" id="KRY07524.1"/>
    </source>
</evidence>
<feature type="non-terminal residue" evidence="7">
    <location>
        <position position="103"/>
    </location>
</feature>